<evidence type="ECO:0000313" key="2">
    <source>
        <dbReference type="EMBL" id="MBP3956768.1"/>
    </source>
</evidence>
<proteinExistence type="predicted"/>
<reference evidence="2 3" key="1">
    <citation type="submission" date="2021-04" db="EMBL/GenBank/DDBJ databases">
        <authorList>
            <person name="Ivanova A."/>
        </authorList>
    </citation>
    <scope>NUCLEOTIDE SEQUENCE [LARGE SCALE GENOMIC DNA]</scope>
    <source>
        <strain evidence="2 3">G18</strain>
    </source>
</reference>
<dbReference type="RefSeq" id="WP_210655196.1">
    <property type="nucleotide sequence ID" value="NZ_JAGKQQ010000001.1"/>
</dbReference>
<keyword evidence="1" id="KW-1133">Transmembrane helix</keyword>
<dbReference type="EMBL" id="JAGKQQ010000001">
    <property type="protein sequence ID" value="MBP3956768.1"/>
    <property type="molecule type" value="Genomic_DNA"/>
</dbReference>
<organism evidence="2 3">
    <name type="scientific">Gemmata palustris</name>
    <dbReference type="NCBI Taxonomy" id="2822762"/>
    <lineage>
        <taxon>Bacteria</taxon>
        <taxon>Pseudomonadati</taxon>
        <taxon>Planctomycetota</taxon>
        <taxon>Planctomycetia</taxon>
        <taxon>Gemmatales</taxon>
        <taxon>Gemmataceae</taxon>
        <taxon>Gemmata</taxon>
    </lineage>
</organism>
<dbReference type="Proteomes" id="UP000676565">
    <property type="component" value="Unassembled WGS sequence"/>
</dbReference>
<keyword evidence="3" id="KW-1185">Reference proteome</keyword>
<comment type="caution">
    <text evidence="2">The sequence shown here is derived from an EMBL/GenBank/DDBJ whole genome shotgun (WGS) entry which is preliminary data.</text>
</comment>
<keyword evidence="1" id="KW-0812">Transmembrane</keyword>
<accession>A0ABS5BSU0</accession>
<protein>
    <submittedName>
        <fullName evidence="2">Uncharacterized protein</fullName>
    </submittedName>
</protein>
<name>A0ABS5BSU0_9BACT</name>
<evidence type="ECO:0000313" key="3">
    <source>
        <dbReference type="Proteomes" id="UP000676565"/>
    </source>
</evidence>
<gene>
    <name evidence="2" type="ORF">J8F10_15960</name>
</gene>
<evidence type="ECO:0000256" key="1">
    <source>
        <dbReference type="SAM" id="Phobius"/>
    </source>
</evidence>
<keyword evidence="1" id="KW-0472">Membrane</keyword>
<feature type="transmembrane region" description="Helical" evidence="1">
    <location>
        <begin position="85"/>
        <end position="107"/>
    </location>
</feature>
<sequence length="113" mass="12405">MFGGDGTIRFRSAKRGSELEDIIEQALGRLGRVEFHKGGAFELVGARLRSGMSVTEVTGHLPRGRKDDEWVLDVNYTVRPSPACWVAVALGVVFLFLLGVLFLLIPFTTKGEV</sequence>